<dbReference type="EMBL" id="JAIXMP010000052">
    <property type="protein sequence ID" value="KAI9245359.1"/>
    <property type="molecule type" value="Genomic_DNA"/>
</dbReference>
<accession>A0AAD5P936</accession>
<comment type="caution">
    <text evidence="2">The sequence shown here is derived from an EMBL/GenBank/DDBJ whole genome shotgun (WGS) entry which is preliminary data.</text>
</comment>
<dbReference type="Proteomes" id="UP001209540">
    <property type="component" value="Unassembled WGS sequence"/>
</dbReference>
<keyword evidence="1" id="KW-0812">Transmembrane</keyword>
<reference evidence="2" key="2">
    <citation type="submission" date="2023-02" db="EMBL/GenBank/DDBJ databases">
        <authorList>
            <consortium name="DOE Joint Genome Institute"/>
            <person name="Mondo S.J."/>
            <person name="Chang Y."/>
            <person name="Wang Y."/>
            <person name="Ahrendt S."/>
            <person name="Andreopoulos W."/>
            <person name="Barry K."/>
            <person name="Beard J."/>
            <person name="Benny G.L."/>
            <person name="Blankenship S."/>
            <person name="Bonito G."/>
            <person name="Cuomo C."/>
            <person name="Desiro A."/>
            <person name="Gervers K.A."/>
            <person name="Hundley H."/>
            <person name="Kuo A."/>
            <person name="LaButti K."/>
            <person name="Lang B.F."/>
            <person name="Lipzen A."/>
            <person name="O'Donnell K."/>
            <person name="Pangilinan J."/>
            <person name="Reynolds N."/>
            <person name="Sandor L."/>
            <person name="Smith M.W."/>
            <person name="Tsang A."/>
            <person name="Grigoriev I.V."/>
            <person name="Stajich J.E."/>
            <person name="Spatafora J.W."/>
        </authorList>
    </citation>
    <scope>NUCLEOTIDE SEQUENCE</scope>
    <source>
        <strain evidence="2">RSA 2281</strain>
    </source>
</reference>
<reference evidence="2" key="1">
    <citation type="journal article" date="2022" name="IScience">
        <title>Evolution of zygomycete secretomes and the origins of terrestrial fungal ecologies.</title>
        <authorList>
            <person name="Chang Y."/>
            <person name="Wang Y."/>
            <person name="Mondo S."/>
            <person name="Ahrendt S."/>
            <person name="Andreopoulos W."/>
            <person name="Barry K."/>
            <person name="Beard J."/>
            <person name="Benny G.L."/>
            <person name="Blankenship S."/>
            <person name="Bonito G."/>
            <person name="Cuomo C."/>
            <person name="Desiro A."/>
            <person name="Gervers K.A."/>
            <person name="Hundley H."/>
            <person name="Kuo A."/>
            <person name="LaButti K."/>
            <person name="Lang B.F."/>
            <person name="Lipzen A."/>
            <person name="O'Donnell K."/>
            <person name="Pangilinan J."/>
            <person name="Reynolds N."/>
            <person name="Sandor L."/>
            <person name="Smith M.E."/>
            <person name="Tsang A."/>
            <person name="Grigoriev I.V."/>
            <person name="Stajich J.E."/>
            <person name="Spatafora J.W."/>
        </authorList>
    </citation>
    <scope>NUCLEOTIDE SEQUENCE</scope>
    <source>
        <strain evidence="2">RSA 2281</strain>
    </source>
</reference>
<evidence type="ECO:0000256" key="1">
    <source>
        <dbReference type="SAM" id="Phobius"/>
    </source>
</evidence>
<keyword evidence="1" id="KW-0472">Membrane</keyword>
<sequence>MICLREVNMRRLQVFYVALEVQVSKLFRIKIVLCPAISSFFFFNMSLTRNLFQFELDFGPFGKFGLTFSILLYYAAWFDLPAYTVNGVSKVHLYSLNRYSSSHILGTGLASGYCILAMFNISVTEVKEQCITSMFMILHVV</sequence>
<evidence type="ECO:0000313" key="3">
    <source>
        <dbReference type="Proteomes" id="UP001209540"/>
    </source>
</evidence>
<protein>
    <submittedName>
        <fullName evidence="2">Uncharacterized protein</fullName>
    </submittedName>
</protein>
<keyword evidence="3" id="KW-1185">Reference proteome</keyword>
<feature type="transmembrane region" description="Helical" evidence="1">
    <location>
        <begin position="31"/>
        <end position="52"/>
    </location>
</feature>
<evidence type="ECO:0000313" key="2">
    <source>
        <dbReference type="EMBL" id="KAI9245359.1"/>
    </source>
</evidence>
<gene>
    <name evidence="2" type="ORF">BDA99DRAFT_543693</name>
</gene>
<feature type="transmembrane region" description="Helical" evidence="1">
    <location>
        <begin position="104"/>
        <end position="123"/>
    </location>
</feature>
<name>A0AAD5P936_9FUNG</name>
<dbReference type="AlphaFoldDB" id="A0AAD5P936"/>
<proteinExistence type="predicted"/>
<feature type="transmembrane region" description="Helical" evidence="1">
    <location>
        <begin position="64"/>
        <end position="83"/>
    </location>
</feature>
<organism evidence="2 3">
    <name type="scientific">Phascolomyces articulosus</name>
    <dbReference type="NCBI Taxonomy" id="60185"/>
    <lineage>
        <taxon>Eukaryota</taxon>
        <taxon>Fungi</taxon>
        <taxon>Fungi incertae sedis</taxon>
        <taxon>Mucoromycota</taxon>
        <taxon>Mucoromycotina</taxon>
        <taxon>Mucoromycetes</taxon>
        <taxon>Mucorales</taxon>
        <taxon>Lichtheimiaceae</taxon>
        <taxon>Phascolomyces</taxon>
    </lineage>
</organism>
<keyword evidence="1" id="KW-1133">Transmembrane helix</keyword>